<feature type="DNA-binding region" description="Homeobox" evidence="4">
    <location>
        <begin position="41"/>
        <end position="100"/>
    </location>
</feature>
<feature type="region of interest" description="Disordered" evidence="6">
    <location>
        <begin position="1227"/>
        <end position="1273"/>
    </location>
</feature>
<reference evidence="10 11" key="1">
    <citation type="submission" date="2019-01" db="EMBL/GenBank/DDBJ databases">
        <title>Sequencing of cultivated peanut Arachis hypogaea provides insights into genome evolution and oil improvement.</title>
        <authorList>
            <person name="Chen X."/>
        </authorList>
    </citation>
    <scope>NUCLEOTIDE SEQUENCE [LARGE SCALE GENOMIC DNA]</scope>
    <source>
        <strain evidence="11">cv. Fuhuasheng</strain>
        <tissue evidence="10">Leaves</tissue>
    </source>
</reference>
<dbReference type="CDD" id="cd00086">
    <property type="entry name" value="homeodomain"/>
    <property type="match status" value="1"/>
</dbReference>
<evidence type="ECO:0008006" key="12">
    <source>
        <dbReference type="Google" id="ProtNLM"/>
    </source>
</evidence>
<comment type="caution">
    <text evidence="10">The sequence shown here is derived from an EMBL/GenBank/DDBJ whole genome shotgun (WGS) entry which is preliminary data.</text>
</comment>
<dbReference type="Pfam" id="PF02791">
    <property type="entry name" value="DDT"/>
    <property type="match status" value="1"/>
</dbReference>
<dbReference type="Pfam" id="PF00046">
    <property type="entry name" value="Homeodomain"/>
    <property type="match status" value="1"/>
</dbReference>
<dbReference type="InterPro" id="IPR007759">
    <property type="entry name" value="Asxl_HARE-HTH"/>
</dbReference>
<feature type="compositionally biased region" description="Low complexity" evidence="6">
    <location>
        <begin position="1688"/>
        <end position="1697"/>
    </location>
</feature>
<keyword evidence="11" id="KW-1185">Reference proteome</keyword>
<comment type="subcellular location">
    <subcellularLocation>
        <location evidence="1 4 5">Nucleus</location>
    </subcellularLocation>
</comment>
<dbReference type="PROSITE" id="PS51913">
    <property type="entry name" value="HTH_HARE"/>
    <property type="match status" value="1"/>
</dbReference>
<dbReference type="GO" id="GO:0006357">
    <property type="term" value="P:regulation of transcription by RNA polymerase II"/>
    <property type="evidence" value="ECO:0007669"/>
    <property type="project" value="InterPro"/>
</dbReference>
<dbReference type="SUPFAM" id="SSF46689">
    <property type="entry name" value="Homeodomain-like"/>
    <property type="match status" value="1"/>
</dbReference>
<feature type="compositionally biased region" description="Acidic residues" evidence="6">
    <location>
        <begin position="1759"/>
        <end position="1795"/>
    </location>
</feature>
<name>A0A444ZWL0_ARAHY</name>
<evidence type="ECO:0000256" key="2">
    <source>
        <dbReference type="ARBA" id="ARBA00023163"/>
    </source>
</evidence>
<dbReference type="PROSITE" id="PS50827">
    <property type="entry name" value="DDT"/>
    <property type="match status" value="1"/>
</dbReference>
<evidence type="ECO:0000256" key="1">
    <source>
        <dbReference type="ARBA" id="ARBA00004123"/>
    </source>
</evidence>
<keyword evidence="3 4" id="KW-0539">Nucleus</keyword>
<feature type="region of interest" description="Disordered" evidence="6">
    <location>
        <begin position="1"/>
        <end position="52"/>
    </location>
</feature>
<dbReference type="PANTHER" id="PTHR36968">
    <property type="entry name" value="HOMEOBOX-DDT DOMAIN PROTEIN RLT2"/>
    <property type="match status" value="1"/>
</dbReference>
<feature type="region of interest" description="Disordered" evidence="6">
    <location>
        <begin position="1552"/>
        <end position="1620"/>
    </location>
</feature>
<feature type="compositionally biased region" description="Basic and acidic residues" evidence="6">
    <location>
        <begin position="1573"/>
        <end position="1583"/>
    </location>
</feature>
<dbReference type="InterPro" id="IPR009057">
    <property type="entry name" value="Homeodomain-like_sf"/>
</dbReference>
<feature type="compositionally biased region" description="Acidic residues" evidence="6">
    <location>
        <begin position="1805"/>
        <end position="1817"/>
    </location>
</feature>
<dbReference type="SMART" id="SM00389">
    <property type="entry name" value="HOX"/>
    <property type="match status" value="1"/>
</dbReference>
<feature type="compositionally biased region" description="Acidic residues" evidence="6">
    <location>
        <begin position="841"/>
        <end position="855"/>
    </location>
</feature>
<dbReference type="Pfam" id="PF15613">
    <property type="entry name" value="WSD"/>
    <property type="match status" value="1"/>
</dbReference>
<sequence length="1817" mass="204239">MEGEGGSEGENNQRRGGTDDNSNENINGSNSKVANSNEGQSKPKRQMKTPYQLETLEKAYALETYPSEAMRAELSEKLALSDRQLQMWFCHRRLKDKKDLPTKKPPKKAVEKVREPEPEPVPDSPVDDHRLGPELGNENGSGSGSGSSPFTRSESRSVAPRGYYESQQAALELRAISCVEAQLGGPLREDGPILGIEFDALPPDAFGAPLATIAEQQKRPSHAYDSKVYERHNARPNKAMARAFHEYQFLRNQAGPRSDGFGQYPQHHLHDPMEGPARNTHFAHGTEQLHRSHATQGHSSRVRILPQQDKQGIPHPSPPQDDDVASQKQLHTNVVNTGVNSHSTDYQIVGPENPYNPPGGQVSHITTMQIEKKRKSDDARSAREVEAHEMRIKKELEKQDNLRRKNEERMRKEMERQDRERRKEEERLMRERQREEERLRREQKRELERREKFLLKENLKAEKMRQKEELRKEKEAERRKAALEKATARRIAKESMELIEDEQLELMELAASSKGLSSIIHLDFDTLQNLESFRDSLCVFPPKSVKLRKPFAIQPWINSEENVGNLLMVWKFLITFADILELWPFTLDEFVQAFHDYDSRLLGEIHVALLKVIIKDIADVARTPSTGLGMSQNGAANSGGGHPEIVEGAYAWGFDIRNWHKHLNQLTWPEIFRQLALAAGYGPQLKKRNITWSYANDKDEGRSCEDIISTLRNGSAAEHAVAKMRERGLLAPRKSRHRLTPGTVKFAAFHVLSLEGGEGLTVLELAEKIQKSGLRDLTTSKTPEASISVALTRDAKLFERIAPSTYRVRTAFRKDPADAESILSEARKKIQIFENGFLAGEDADEVEREDDIERDDVERYDDVEREEESESEEVDDDPEVDDLLGPSSANKTSELCDDFSSIGKESLGHKVELIQDQFEKDLPENGTKDVDGSKDAHLPDAITGQPVITNFEEDNMEIDESKTGESWVEGLAEGEYSDLSVEERLNALVVLVGVANEGNSIRVVLEDRLEAANALKKQMWAEAQIDKIRLRDDNVNKSDFPSINGNKVEPQYTSPAVGGNQSPLLDINIDNNNNNEASPSTAENKKAAVVQNLAMEKPSIGQDYCIGPDNPQTQLSAPYSKRSRSQLKSYISHMAEEMSVYRSLPLGQDRRHNRYWQFVASASCNDPGSGRIFVEYLDGNWRLIDSEEAFDALFNSLDLRGIRESHLRIMLQKIGSSFKENVRKNAQSANIGSRDESNIKNEADEAESSPDCHALSDSPSSTLCGLNSDTSETSSSFKIELGKSESEKKGALRRYQDFQKWMWKECYNSSILSAMKYGKMRCKPQVDICDICLNPYFFEDSHCNCCHRTFPSNNGFNFSKHIFQCGGKLSKDICILDCSLPLRTRLLKALLAFIEASVPSEAFQSTWTEDTRRHWGLKLSKSSSVEELLQLLTVFERAIKRDFLSSSFSTTQELLGSSSMSESAFTDPESVAVLPWVPQTTSAVSLRLSEFDASISYVQLEKSEHRREKETIEYMKLPSRSNPFKSSRVVEPADLDHDEFMKVRSAPMKIVKSGNKRGRGNSDKGRGKKIAKRMHDSKQDTGRRIVKVTENLSQRLKQQGQGAQGQSGGRGRRTVRKRRVEKRAVEDLLLGHKAGTHSSNIVREPLRNLDEEWDDDEKASPMTSIHMGAADNSNSAEEADSDDNAQVAESNDNAQAADSDDNAQEVDSDDNPLEVDSDDNAQAVDSDDNGQAVEYDQGNWGIGFNNTPNRWSRDVVGMIDEDVEASDEDNDNNVGLEENEEEESEGDDVMSEEGSDGIADRVLNDDSDSDDSEDSSD</sequence>
<feature type="compositionally biased region" description="Acidic residues" evidence="6">
    <location>
        <begin position="863"/>
        <end position="882"/>
    </location>
</feature>
<dbReference type="InterPro" id="IPR028941">
    <property type="entry name" value="WHIM2_dom"/>
</dbReference>
<dbReference type="InterPro" id="IPR001356">
    <property type="entry name" value="HD"/>
</dbReference>
<dbReference type="SMART" id="SM00571">
    <property type="entry name" value="DDT"/>
    <property type="match status" value="1"/>
</dbReference>
<dbReference type="InterPro" id="IPR018501">
    <property type="entry name" value="DDT_dom"/>
</dbReference>
<evidence type="ECO:0000256" key="5">
    <source>
        <dbReference type="RuleBase" id="RU000682"/>
    </source>
</evidence>
<dbReference type="Pfam" id="PF05066">
    <property type="entry name" value="HARE-HTH"/>
    <property type="match status" value="1"/>
</dbReference>
<dbReference type="PANTHER" id="PTHR36968:SF17">
    <property type="entry name" value="HOMEOBOX DOMAIN PROTEIN"/>
    <property type="match status" value="1"/>
</dbReference>
<feature type="domain" description="HTH HARE-type" evidence="9">
    <location>
        <begin position="742"/>
        <end position="811"/>
    </location>
</feature>
<feature type="domain" description="DDT" evidence="8">
    <location>
        <begin position="560"/>
        <end position="619"/>
    </location>
</feature>
<dbReference type="Gramene" id="arahy.Tifrunner.gnm2.ann2.Ah13g500000.1">
    <property type="protein sequence ID" value="arahy.Tifrunner.gnm2.ann2.Ah13g500000.1-CDS"/>
    <property type="gene ID" value="arahy.Tifrunner.gnm2.ann2.Ah13g500000"/>
</dbReference>
<feature type="compositionally biased region" description="Basic and acidic residues" evidence="6">
    <location>
        <begin position="98"/>
        <end position="117"/>
    </location>
</feature>
<feature type="compositionally biased region" description="Polar residues" evidence="6">
    <location>
        <begin position="19"/>
        <end position="40"/>
    </location>
</feature>
<dbReference type="InterPro" id="IPR044977">
    <property type="entry name" value="RLT1-3"/>
</dbReference>
<feature type="compositionally biased region" description="Acidic residues" evidence="6">
    <location>
        <begin position="1698"/>
        <end position="1719"/>
    </location>
</feature>
<evidence type="ECO:0000256" key="4">
    <source>
        <dbReference type="PROSITE-ProRule" id="PRU00108"/>
    </source>
</evidence>
<feature type="compositionally biased region" description="Basic residues" evidence="6">
    <location>
        <begin position="1610"/>
        <end position="1620"/>
    </location>
</feature>
<accession>A0A444ZWL0</accession>
<dbReference type="Proteomes" id="UP000289738">
    <property type="component" value="Chromosome B03"/>
</dbReference>
<evidence type="ECO:0000313" key="10">
    <source>
        <dbReference type="EMBL" id="RYR18546.1"/>
    </source>
</evidence>
<dbReference type="Gene3D" id="1.10.10.60">
    <property type="entry name" value="Homeodomain-like"/>
    <property type="match status" value="1"/>
</dbReference>
<evidence type="ECO:0000313" key="11">
    <source>
        <dbReference type="Proteomes" id="UP000289738"/>
    </source>
</evidence>
<feature type="region of interest" description="Disordered" evidence="6">
    <location>
        <begin position="841"/>
        <end position="895"/>
    </location>
</feature>
<keyword evidence="2" id="KW-0804">Transcription</keyword>
<feature type="region of interest" description="Disordered" evidence="6">
    <location>
        <begin position="98"/>
        <end position="161"/>
    </location>
</feature>
<gene>
    <name evidence="10" type="ORF">Ahy_B03g063180</name>
</gene>
<dbReference type="Pfam" id="PF15612">
    <property type="entry name" value="WHIM1"/>
    <property type="match status" value="1"/>
</dbReference>
<dbReference type="EMBL" id="SDMP01000013">
    <property type="protein sequence ID" value="RYR18546.1"/>
    <property type="molecule type" value="Genomic_DNA"/>
</dbReference>
<evidence type="ECO:0000256" key="3">
    <source>
        <dbReference type="ARBA" id="ARBA00023242"/>
    </source>
</evidence>
<feature type="compositionally biased region" description="Polar residues" evidence="6">
    <location>
        <begin position="1257"/>
        <end position="1273"/>
    </location>
</feature>
<evidence type="ECO:0000259" key="7">
    <source>
        <dbReference type="PROSITE" id="PS50071"/>
    </source>
</evidence>
<feature type="region of interest" description="Disordered" evidence="6">
    <location>
        <begin position="397"/>
        <end position="442"/>
    </location>
</feature>
<feature type="compositionally biased region" description="Basic and acidic residues" evidence="6">
    <location>
        <begin position="1233"/>
        <end position="1243"/>
    </location>
</feature>
<dbReference type="STRING" id="3818.A0A444ZWL0"/>
<dbReference type="SMR" id="A0A444ZWL0"/>
<feature type="region of interest" description="Disordered" evidence="6">
    <location>
        <begin position="1639"/>
        <end position="1817"/>
    </location>
</feature>
<keyword evidence="4 5" id="KW-0238">DNA-binding</keyword>
<feature type="domain" description="Homeobox" evidence="7">
    <location>
        <begin position="39"/>
        <end position="99"/>
    </location>
</feature>
<evidence type="ECO:0000259" key="8">
    <source>
        <dbReference type="PROSITE" id="PS50827"/>
    </source>
</evidence>
<dbReference type="InterPro" id="IPR028942">
    <property type="entry name" value="WHIM1_dom"/>
</dbReference>
<keyword evidence="4 5" id="KW-0371">Homeobox</keyword>
<organism evidence="10 11">
    <name type="scientific">Arachis hypogaea</name>
    <name type="common">Peanut</name>
    <dbReference type="NCBI Taxonomy" id="3818"/>
    <lineage>
        <taxon>Eukaryota</taxon>
        <taxon>Viridiplantae</taxon>
        <taxon>Streptophyta</taxon>
        <taxon>Embryophyta</taxon>
        <taxon>Tracheophyta</taxon>
        <taxon>Spermatophyta</taxon>
        <taxon>Magnoliopsida</taxon>
        <taxon>eudicotyledons</taxon>
        <taxon>Gunneridae</taxon>
        <taxon>Pentapetalae</taxon>
        <taxon>rosids</taxon>
        <taxon>fabids</taxon>
        <taxon>Fabales</taxon>
        <taxon>Fabaceae</taxon>
        <taxon>Papilionoideae</taxon>
        <taxon>50 kb inversion clade</taxon>
        <taxon>dalbergioids sensu lato</taxon>
        <taxon>Dalbergieae</taxon>
        <taxon>Pterocarpus clade</taxon>
        <taxon>Arachis</taxon>
    </lineage>
</organism>
<evidence type="ECO:0000259" key="9">
    <source>
        <dbReference type="PROSITE" id="PS51913"/>
    </source>
</evidence>
<proteinExistence type="predicted"/>
<protein>
    <recommendedName>
        <fullName evidence="12">Homeobox-DDT domain protein RLT1</fullName>
    </recommendedName>
</protein>
<dbReference type="GO" id="GO:0003677">
    <property type="term" value="F:DNA binding"/>
    <property type="evidence" value="ECO:0007669"/>
    <property type="project" value="UniProtKB-UniRule"/>
</dbReference>
<dbReference type="GO" id="GO:0005634">
    <property type="term" value="C:nucleus"/>
    <property type="evidence" value="ECO:0007669"/>
    <property type="project" value="UniProtKB-SubCell"/>
</dbReference>
<dbReference type="PROSITE" id="PS50071">
    <property type="entry name" value="HOMEOBOX_2"/>
    <property type="match status" value="1"/>
</dbReference>
<feature type="region of interest" description="Disordered" evidence="6">
    <location>
        <begin position="255"/>
        <end position="280"/>
    </location>
</feature>
<dbReference type="OrthoDB" id="6159439at2759"/>
<evidence type="ECO:0000256" key="6">
    <source>
        <dbReference type="SAM" id="MobiDB-lite"/>
    </source>
</evidence>